<proteinExistence type="predicted"/>
<sequence length="165" mass="18253">MAVRPIVNLKINFCWSVALTDDPVHDAAAEAATRFREELLGRGWPDACRVAELAGLSPEQEGAAQVTENRRTGALLGVWSAPEHRFVYPDFQFNRSGALRTHVAELLGVLPANKDDQGGWRRAFWLYSPHSLLEGQTPADVFANASIRVIEVAREEFLGDPDAAW</sequence>
<organism evidence="1">
    <name type="scientific">Burkholderia sp. (strain CCGE1003)</name>
    <dbReference type="NCBI Taxonomy" id="640512"/>
    <lineage>
        <taxon>Bacteria</taxon>
        <taxon>Pseudomonadati</taxon>
        <taxon>Pseudomonadota</taxon>
        <taxon>Betaproteobacteria</taxon>
        <taxon>Burkholderiales</taxon>
        <taxon>Burkholderiaceae</taxon>
        <taxon>Burkholderia</taxon>
    </lineage>
</organism>
<dbReference type="AlphaFoldDB" id="E1TI48"/>
<accession>E1TI48</accession>
<dbReference type="EMBL" id="CP002218">
    <property type="protein sequence ID" value="ADN61909.1"/>
    <property type="molecule type" value="Genomic_DNA"/>
</dbReference>
<dbReference type="HOGENOM" id="CLU_1831337_0_0_4"/>
<protein>
    <recommendedName>
        <fullName evidence="2">Antitoxin Xre/MbcA/ParS-like toxin-binding domain-containing protein</fullName>
    </recommendedName>
</protein>
<reference evidence="1" key="1">
    <citation type="submission" date="2010-09" db="EMBL/GenBank/DDBJ databases">
        <title>Complete sequence of chromosome2 of Burkholderia sp. CCGE1003.</title>
        <authorList>
            <consortium name="US DOE Joint Genome Institute"/>
            <person name="Lucas S."/>
            <person name="Copeland A."/>
            <person name="Lapidus A."/>
            <person name="Cheng J.-F."/>
            <person name="Bruce D."/>
            <person name="Goodwin L."/>
            <person name="Pitluck S."/>
            <person name="Daligault H."/>
            <person name="Davenport K."/>
            <person name="Detter J.C."/>
            <person name="Han C."/>
            <person name="Tapia R."/>
            <person name="Land M."/>
            <person name="Hauser L."/>
            <person name="Jeffries C."/>
            <person name="Kyrpides N."/>
            <person name="Ivanova N."/>
            <person name="Ovchinnikova G."/>
            <person name="Martinez-Romero E."/>
            <person name="Rogel M.A."/>
            <person name="Auchtung J."/>
            <person name="Tiedje J.M."/>
            <person name="Woyke T."/>
        </authorList>
    </citation>
    <scope>NUCLEOTIDE SEQUENCE</scope>
    <source>
        <strain evidence="1">CCGE1003</strain>
    </source>
</reference>
<evidence type="ECO:0000313" key="1">
    <source>
        <dbReference type="EMBL" id="ADN61909.1"/>
    </source>
</evidence>
<name>E1TI48_BURSG</name>
<dbReference type="eggNOG" id="ENOG5033ET8">
    <property type="taxonomic scope" value="Bacteria"/>
</dbReference>
<dbReference type="KEGG" id="bgf:BC1003_6001"/>
<evidence type="ECO:0008006" key="2">
    <source>
        <dbReference type="Google" id="ProtNLM"/>
    </source>
</evidence>
<gene>
    <name evidence="1" type="ordered locus">BC1003_6001</name>
</gene>